<keyword evidence="1" id="KW-0812">Transmembrane</keyword>
<feature type="transmembrane region" description="Helical" evidence="1">
    <location>
        <begin position="72"/>
        <end position="93"/>
    </location>
</feature>
<accession>A0A1T4NSP1</accession>
<sequence length="118" mass="12787">MVLVRALGWVLLAMAVAAVVNDCLAWWSEGALRVLTLGELWGRLDLGSLRQVQGWTESHLGGALWRYVGQPILSLPALPVFVVGGALLIWAGARAGRGVQPHFIGGSRPRRRRHSSLS</sequence>
<organism evidence="2 3">
    <name type="scientific">Enhydrobacter aerosaccus</name>
    <dbReference type="NCBI Taxonomy" id="225324"/>
    <lineage>
        <taxon>Bacteria</taxon>
        <taxon>Pseudomonadati</taxon>
        <taxon>Pseudomonadota</taxon>
        <taxon>Alphaproteobacteria</taxon>
        <taxon>Hyphomicrobiales</taxon>
        <taxon>Enhydrobacter</taxon>
    </lineage>
</organism>
<name>A0A1T4NSP1_9HYPH</name>
<protein>
    <submittedName>
        <fullName evidence="2">Uncharacterized protein</fullName>
    </submittedName>
</protein>
<proteinExistence type="predicted"/>
<gene>
    <name evidence="2" type="ORF">SAMN02745126_02424</name>
</gene>
<keyword evidence="3" id="KW-1185">Reference proteome</keyword>
<dbReference type="OrthoDB" id="7376133at2"/>
<dbReference type="RefSeq" id="WP_085934113.1">
    <property type="nucleotide sequence ID" value="NZ_FUWJ01000002.1"/>
</dbReference>
<evidence type="ECO:0000313" key="2">
    <source>
        <dbReference type="EMBL" id="SJZ82076.1"/>
    </source>
</evidence>
<dbReference type="EMBL" id="FUWJ01000002">
    <property type="protein sequence ID" value="SJZ82076.1"/>
    <property type="molecule type" value="Genomic_DNA"/>
</dbReference>
<reference evidence="3" key="1">
    <citation type="submission" date="2017-02" db="EMBL/GenBank/DDBJ databases">
        <authorList>
            <person name="Varghese N."/>
            <person name="Submissions S."/>
        </authorList>
    </citation>
    <scope>NUCLEOTIDE SEQUENCE [LARGE SCALE GENOMIC DNA]</scope>
    <source>
        <strain evidence="3">ATCC 27094</strain>
    </source>
</reference>
<evidence type="ECO:0000313" key="3">
    <source>
        <dbReference type="Proteomes" id="UP000190092"/>
    </source>
</evidence>
<dbReference type="Proteomes" id="UP000190092">
    <property type="component" value="Unassembled WGS sequence"/>
</dbReference>
<keyword evidence="1" id="KW-1133">Transmembrane helix</keyword>
<keyword evidence="1" id="KW-0472">Membrane</keyword>
<evidence type="ECO:0000256" key="1">
    <source>
        <dbReference type="SAM" id="Phobius"/>
    </source>
</evidence>
<dbReference type="AlphaFoldDB" id="A0A1T4NSP1"/>